<keyword evidence="6" id="KW-1185">Reference proteome</keyword>
<dbReference type="RefSeq" id="WP_123101402.1">
    <property type="nucleotide sequence ID" value="NZ_RIBZ01000253.1"/>
</dbReference>
<dbReference type="Gene3D" id="3.40.50.150">
    <property type="entry name" value="Vaccinia Virus protein VP39"/>
    <property type="match status" value="1"/>
</dbReference>
<dbReference type="AlphaFoldDB" id="A0A3M8VXW4"/>
<accession>A0A3M8VXW4</accession>
<dbReference type="InterPro" id="IPR029063">
    <property type="entry name" value="SAM-dependent_MTases_sf"/>
</dbReference>
<evidence type="ECO:0000256" key="1">
    <source>
        <dbReference type="ARBA" id="ARBA00008361"/>
    </source>
</evidence>
<dbReference type="InterPro" id="IPR013216">
    <property type="entry name" value="Methyltransf_11"/>
</dbReference>
<comment type="caution">
    <text evidence="5">The sequence shown here is derived from an EMBL/GenBank/DDBJ whole genome shotgun (WGS) entry which is preliminary data.</text>
</comment>
<name>A0A3M8VXW4_9ACTN</name>
<gene>
    <name evidence="5" type="ORF">EEJ42_19905</name>
</gene>
<feature type="domain" description="Methyltransferase type 11" evidence="4">
    <location>
        <begin position="49"/>
        <end position="138"/>
    </location>
</feature>
<comment type="similarity">
    <text evidence="1">Belongs to the methyltransferase superfamily.</text>
</comment>
<reference evidence="5 6" key="1">
    <citation type="submission" date="2018-11" db="EMBL/GenBank/DDBJ databases">
        <title>The Potential of Streptomyces as Biocontrol Agents against the Tomato grey mould, Botrytis cinerea (Gray mold) Frontiers in Microbiology.</title>
        <authorList>
            <person name="Li D."/>
        </authorList>
    </citation>
    <scope>NUCLEOTIDE SEQUENCE [LARGE SCALE GENOMIC DNA]</scope>
    <source>
        <strain evidence="5 6">NEAU-LD23</strain>
    </source>
</reference>
<proteinExistence type="inferred from homology"/>
<dbReference type="Pfam" id="PF08241">
    <property type="entry name" value="Methyltransf_11"/>
    <property type="match status" value="1"/>
</dbReference>
<evidence type="ECO:0000313" key="5">
    <source>
        <dbReference type="EMBL" id="RNG22566.1"/>
    </source>
</evidence>
<dbReference type="EMBL" id="RIBZ01000253">
    <property type="protein sequence ID" value="RNG22566.1"/>
    <property type="molecule type" value="Genomic_DNA"/>
</dbReference>
<evidence type="ECO:0000259" key="4">
    <source>
        <dbReference type="Pfam" id="PF08241"/>
    </source>
</evidence>
<dbReference type="GO" id="GO:0032259">
    <property type="term" value="P:methylation"/>
    <property type="evidence" value="ECO:0007669"/>
    <property type="project" value="UniProtKB-KW"/>
</dbReference>
<dbReference type="PANTHER" id="PTHR44942">
    <property type="entry name" value="METHYLTRANSF_11 DOMAIN-CONTAINING PROTEIN"/>
    <property type="match status" value="1"/>
</dbReference>
<evidence type="ECO:0000256" key="2">
    <source>
        <dbReference type="ARBA" id="ARBA00022603"/>
    </source>
</evidence>
<dbReference type="SUPFAM" id="SSF53335">
    <property type="entry name" value="S-adenosyl-L-methionine-dependent methyltransferases"/>
    <property type="match status" value="1"/>
</dbReference>
<dbReference type="Proteomes" id="UP000275401">
    <property type="component" value="Unassembled WGS sequence"/>
</dbReference>
<keyword evidence="2 5" id="KW-0489">Methyltransferase</keyword>
<dbReference type="PANTHER" id="PTHR44942:SF4">
    <property type="entry name" value="METHYLTRANSFERASE TYPE 11 DOMAIN-CONTAINING PROTEIN"/>
    <property type="match status" value="1"/>
</dbReference>
<evidence type="ECO:0000256" key="3">
    <source>
        <dbReference type="ARBA" id="ARBA00022679"/>
    </source>
</evidence>
<keyword evidence="3 5" id="KW-0808">Transferase</keyword>
<organism evidence="5 6">
    <name type="scientific">Streptomyces botrytidirepellens</name>
    <dbReference type="NCBI Taxonomy" id="2486417"/>
    <lineage>
        <taxon>Bacteria</taxon>
        <taxon>Bacillati</taxon>
        <taxon>Actinomycetota</taxon>
        <taxon>Actinomycetes</taxon>
        <taxon>Kitasatosporales</taxon>
        <taxon>Streptomycetaceae</taxon>
        <taxon>Streptomyces</taxon>
    </lineage>
</organism>
<protein>
    <submittedName>
        <fullName evidence="5">SAM-dependent methyltransferase</fullName>
    </submittedName>
</protein>
<dbReference type="GO" id="GO:0008757">
    <property type="term" value="F:S-adenosylmethionine-dependent methyltransferase activity"/>
    <property type="evidence" value="ECO:0007669"/>
    <property type="project" value="InterPro"/>
</dbReference>
<sequence>MSSTPHAALASSFNAVAAQYAAARPGYPPALFEAVEEVTGRPLAGAEVLDVGAGTGIATRLLADRGARVTAVEPGAGMAAQLRASAPDVRLVRGDADVLPFRDGVADLIAYAQSWHWTDPRRSVPEALRVLRPGGALAMWWNLPDLDVPWVARQEERLAERCPAYRPPGFPSTVAGRLAPFGVRTADRRVRWSRTVTVEDKVRSLGSHSYLAVMDAGEADAVLDAERAELLALFPDGVLTEPFVVDLVVGWGTGAG</sequence>
<dbReference type="InterPro" id="IPR051052">
    <property type="entry name" value="Diverse_substrate_MTase"/>
</dbReference>
<evidence type="ECO:0000313" key="6">
    <source>
        <dbReference type="Proteomes" id="UP000275401"/>
    </source>
</evidence>
<dbReference type="CDD" id="cd02440">
    <property type="entry name" value="AdoMet_MTases"/>
    <property type="match status" value="1"/>
</dbReference>